<dbReference type="EMBL" id="JAIQCV010000005">
    <property type="protein sequence ID" value="KAH1097957.1"/>
    <property type="molecule type" value="Genomic_DNA"/>
</dbReference>
<gene>
    <name evidence="2" type="ORF">J1N35_014878</name>
</gene>
<keyword evidence="3" id="KW-1185">Reference proteome</keyword>
<dbReference type="InterPro" id="IPR025558">
    <property type="entry name" value="DUF4283"/>
</dbReference>
<dbReference type="Pfam" id="PF14111">
    <property type="entry name" value="DUF4283"/>
    <property type="match status" value="1"/>
</dbReference>
<feature type="domain" description="DUF4283" evidence="1">
    <location>
        <begin position="38"/>
        <end position="99"/>
    </location>
</feature>
<evidence type="ECO:0000313" key="3">
    <source>
        <dbReference type="Proteomes" id="UP000828251"/>
    </source>
</evidence>
<proteinExistence type="predicted"/>
<reference evidence="2 3" key="1">
    <citation type="journal article" date="2021" name="Plant Biotechnol. J.">
        <title>Multi-omics assisted identification of the key and species-specific regulatory components of drought-tolerant mechanisms in Gossypium stocksii.</title>
        <authorList>
            <person name="Yu D."/>
            <person name="Ke L."/>
            <person name="Zhang D."/>
            <person name="Wu Y."/>
            <person name="Sun Y."/>
            <person name="Mei J."/>
            <person name="Sun J."/>
            <person name="Sun Y."/>
        </authorList>
    </citation>
    <scope>NUCLEOTIDE SEQUENCE [LARGE SCALE GENOMIC DNA]</scope>
    <source>
        <strain evidence="3">cv. E1</strain>
        <tissue evidence="2">Leaf</tissue>
    </source>
</reference>
<comment type="caution">
    <text evidence="2">The sequence shown here is derived from an EMBL/GenBank/DDBJ whole genome shotgun (WGS) entry which is preliminary data.</text>
</comment>
<evidence type="ECO:0000313" key="2">
    <source>
        <dbReference type="EMBL" id="KAH1097957.1"/>
    </source>
</evidence>
<dbReference type="Proteomes" id="UP000828251">
    <property type="component" value="Unassembled WGS sequence"/>
</dbReference>
<dbReference type="OrthoDB" id="10435089at2759"/>
<name>A0A9D4AAB6_9ROSI</name>
<dbReference type="AlphaFoldDB" id="A0A9D4AAB6"/>
<accession>A0A9D4AAB6</accession>
<organism evidence="2 3">
    <name type="scientific">Gossypium stocksii</name>
    <dbReference type="NCBI Taxonomy" id="47602"/>
    <lineage>
        <taxon>Eukaryota</taxon>
        <taxon>Viridiplantae</taxon>
        <taxon>Streptophyta</taxon>
        <taxon>Embryophyta</taxon>
        <taxon>Tracheophyta</taxon>
        <taxon>Spermatophyta</taxon>
        <taxon>Magnoliopsida</taxon>
        <taxon>eudicotyledons</taxon>
        <taxon>Gunneridae</taxon>
        <taxon>Pentapetalae</taxon>
        <taxon>rosids</taxon>
        <taxon>malvids</taxon>
        <taxon>Malvales</taxon>
        <taxon>Malvaceae</taxon>
        <taxon>Malvoideae</taxon>
        <taxon>Gossypium</taxon>
    </lineage>
</organism>
<evidence type="ECO:0000259" key="1">
    <source>
        <dbReference type="Pfam" id="PF14111"/>
    </source>
</evidence>
<sequence length="100" mass="11529">MEEEMTGINFEDGEEEDTLLLSIDPRLQKSTYEHCLVMKNTMANLWHPLGGVQILDLGVKRFLFKFFHEMDVDRVVQGSPQGFNNHLLIIHCLENGEDPL</sequence>
<protein>
    <recommendedName>
        <fullName evidence="1">DUF4283 domain-containing protein</fullName>
    </recommendedName>
</protein>